<feature type="compositionally biased region" description="Gly residues" evidence="1">
    <location>
        <begin position="189"/>
        <end position="198"/>
    </location>
</feature>
<dbReference type="InterPro" id="IPR052519">
    <property type="entry name" value="Euk-type_GlcNAc_Kinase"/>
</dbReference>
<evidence type="ECO:0000259" key="2">
    <source>
        <dbReference type="Pfam" id="PF01869"/>
    </source>
</evidence>
<dbReference type="Gene3D" id="3.30.420.40">
    <property type="match status" value="2"/>
</dbReference>
<dbReference type="GO" id="GO:0016301">
    <property type="term" value="F:kinase activity"/>
    <property type="evidence" value="ECO:0007669"/>
    <property type="project" value="UniProtKB-KW"/>
</dbReference>
<feature type="region of interest" description="Disordered" evidence="1">
    <location>
        <begin position="188"/>
        <end position="208"/>
    </location>
</feature>
<dbReference type="PRINTS" id="PR00475">
    <property type="entry name" value="HEXOKINASE"/>
</dbReference>
<dbReference type="EMBL" id="JBHMBS010000016">
    <property type="protein sequence ID" value="MFB9679529.1"/>
    <property type="molecule type" value="Genomic_DNA"/>
</dbReference>
<keyword evidence="4" id="KW-1185">Reference proteome</keyword>
<gene>
    <name evidence="3" type="ORF">ACFFRH_28945</name>
</gene>
<dbReference type="Proteomes" id="UP001589610">
    <property type="component" value="Unassembled WGS sequence"/>
</dbReference>
<name>A0ABV5TK84_9ACTN</name>
<protein>
    <submittedName>
        <fullName evidence="3">N-acetylglucosamine kinase</fullName>
    </submittedName>
</protein>
<organism evidence="3 4">
    <name type="scientific">Streptosporangium vulgare</name>
    <dbReference type="NCBI Taxonomy" id="46190"/>
    <lineage>
        <taxon>Bacteria</taxon>
        <taxon>Bacillati</taxon>
        <taxon>Actinomycetota</taxon>
        <taxon>Actinomycetes</taxon>
        <taxon>Streptosporangiales</taxon>
        <taxon>Streptosporangiaceae</taxon>
        <taxon>Streptosporangium</taxon>
    </lineage>
</organism>
<dbReference type="Pfam" id="PF01869">
    <property type="entry name" value="BcrAD_BadFG"/>
    <property type="match status" value="1"/>
</dbReference>
<dbReference type="SUPFAM" id="SSF53067">
    <property type="entry name" value="Actin-like ATPase domain"/>
    <property type="match status" value="1"/>
</dbReference>
<comment type="caution">
    <text evidence="3">The sequence shown here is derived from an EMBL/GenBank/DDBJ whole genome shotgun (WGS) entry which is preliminary data.</text>
</comment>
<sequence length="358" mass="34979">MYVLGLDVGGTSSRALLLDASGRRAGYGKAPGGNPAAHGNAVAVANIGLALELALRGIDPGLVAGAVIGLAGGGALDRLVFDPMWAAAGLRVPPRLTGDLGIAFAAGTAEPRGTALIAGTGAIAARIEDGEPVMIADGLGWLLGDQGSGFWLGREAAGSAARALSRGDAGGRLTRLVTGALLEEEIPGTGIGEMGTGTTGSADLAGSTGSVGAVDSAGSGGSGGSGGSVEEMRALAIRLVVRAQSRPPLELARLAPLVSRAAAEGDPAALKIVSTAARLLCETVAEVRQAGETSPIVLAGSVVTSEGPIASAVRERLGPSTVLAGDGAGAAAWLAGRKAFGWDPATAARLHARIVSGG</sequence>
<reference evidence="3 4" key="1">
    <citation type="submission" date="2024-09" db="EMBL/GenBank/DDBJ databases">
        <authorList>
            <person name="Sun Q."/>
            <person name="Mori K."/>
        </authorList>
    </citation>
    <scope>NUCLEOTIDE SEQUENCE [LARGE SCALE GENOMIC DNA]</scope>
    <source>
        <strain evidence="3 4">JCM 3028</strain>
    </source>
</reference>
<dbReference type="InterPro" id="IPR002731">
    <property type="entry name" value="ATPase_BadF"/>
</dbReference>
<dbReference type="PANTHER" id="PTHR43190">
    <property type="entry name" value="N-ACETYL-D-GLUCOSAMINE KINASE"/>
    <property type="match status" value="1"/>
</dbReference>
<evidence type="ECO:0000256" key="1">
    <source>
        <dbReference type="SAM" id="MobiDB-lite"/>
    </source>
</evidence>
<evidence type="ECO:0000313" key="3">
    <source>
        <dbReference type="EMBL" id="MFB9679529.1"/>
    </source>
</evidence>
<keyword evidence="3" id="KW-0418">Kinase</keyword>
<keyword evidence="3" id="KW-0808">Transferase</keyword>
<proteinExistence type="predicted"/>
<evidence type="ECO:0000313" key="4">
    <source>
        <dbReference type="Proteomes" id="UP001589610"/>
    </source>
</evidence>
<accession>A0ABV5TK84</accession>
<dbReference type="RefSeq" id="WP_386160939.1">
    <property type="nucleotide sequence ID" value="NZ_JBHMBS010000016.1"/>
</dbReference>
<dbReference type="PANTHER" id="PTHR43190:SF3">
    <property type="entry name" value="N-ACETYL-D-GLUCOSAMINE KINASE"/>
    <property type="match status" value="1"/>
</dbReference>
<dbReference type="InterPro" id="IPR043129">
    <property type="entry name" value="ATPase_NBD"/>
</dbReference>
<feature type="domain" description="ATPase BadF/BadG/BcrA/BcrD type" evidence="2">
    <location>
        <begin position="4"/>
        <end position="307"/>
    </location>
</feature>